<organism evidence="1 2">
    <name type="scientific">Streptomyces griseoviridis</name>
    <dbReference type="NCBI Taxonomy" id="45398"/>
    <lineage>
        <taxon>Bacteria</taxon>
        <taxon>Bacillati</taxon>
        <taxon>Actinomycetota</taxon>
        <taxon>Actinomycetes</taxon>
        <taxon>Kitasatosporales</taxon>
        <taxon>Streptomycetaceae</taxon>
        <taxon>Streptomyces</taxon>
    </lineage>
</organism>
<proteinExistence type="predicted"/>
<dbReference type="AlphaFoldDB" id="A0A918GUS8"/>
<comment type="caution">
    <text evidence="1">The sequence shown here is derived from an EMBL/GenBank/DDBJ whole genome shotgun (WGS) entry which is preliminary data.</text>
</comment>
<reference evidence="1" key="1">
    <citation type="journal article" date="2014" name="Int. J. Syst. Evol. Microbiol.">
        <title>Complete genome sequence of Corynebacterium casei LMG S-19264T (=DSM 44701T), isolated from a smear-ripened cheese.</title>
        <authorList>
            <consortium name="US DOE Joint Genome Institute (JGI-PGF)"/>
            <person name="Walter F."/>
            <person name="Albersmeier A."/>
            <person name="Kalinowski J."/>
            <person name="Ruckert C."/>
        </authorList>
    </citation>
    <scope>NUCLEOTIDE SEQUENCE</scope>
    <source>
        <strain evidence="1">JCM 4234</strain>
    </source>
</reference>
<protein>
    <submittedName>
        <fullName evidence="1">Uncharacterized protein</fullName>
    </submittedName>
</protein>
<evidence type="ECO:0000313" key="1">
    <source>
        <dbReference type="EMBL" id="GGS64995.1"/>
    </source>
</evidence>
<dbReference type="EMBL" id="BMSL01000030">
    <property type="protein sequence ID" value="GGS64995.1"/>
    <property type="molecule type" value="Genomic_DNA"/>
</dbReference>
<sequence length="58" mass="5439">MSAGLAAVAASRVLGERGLGVDGGHVLVDTGLAVEGDPGAESRAASCCGAVGLETTVG</sequence>
<evidence type="ECO:0000313" key="2">
    <source>
        <dbReference type="Proteomes" id="UP000653493"/>
    </source>
</evidence>
<reference evidence="1" key="2">
    <citation type="submission" date="2020-09" db="EMBL/GenBank/DDBJ databases">
        <authorList>
            <person name="Sun Q."/>
            <person name="Ohkuma M."/>
        </authorList>
    </citation>
    <scope>NUCLEOTIDE SEQUENCE</scope>
    <source>
        <strain evidence="1">JCM 4234</strain>
    </source>
</reference>
<accession>A0A918GUS8</accession>
<name>A0A918GUS8_STRGD</name>
<gene>
    <name evidence="1" type="ORF">GCM10010238_62530</name>
</gene>
<keyword evidence="2" id="KW-1185">Reference proteome</keyword>
<dbReference type="Proteomes" id="UP000653493">
    <property type="component" value="Unassembled WGS sequence"/>
</dbReference>